<sequence length="387" mass="43130">MPENFFAPCPRGLEVPLAAELQALGASALQATDGGVGFSGPFELCYRINLENRVASRVLWRVGGSHYRREEDIYKTAYALPWLDWFDVGRTIMVKVSAKRCPLQSLDFITLKIKDAVCDKFRNLGGERPSVDTHLPDIRIHAFLEQDTFALYLDTSGEALFKRGLRRATVEAPLRENLAAGILHLSGWKPGEALLDPMCGSGTFLMEAAQMALDIPPGLGREFAFSKLLNFKSKTWEDLRAAAAARRKPMQFCNIYGSDKYGDSLKVARENLEAAGLLEAVQLKQCNVLEVPAPATEGVLVTNPPYGVRIGEQEELAALYPELGHLLKQKFSGWRAYFFTGDFRLAKLIRLSASRRIPLFNGPLECRLFEYKMVAGGMRREKPAPEI</sequence>
<dbReference type="InterPro" id="IPR029063">
    <property type="entry name" value="SAM-dependent_MTases_sf"/>
</dbReference>
<reference evidence="6" key="1">
    <citation type="submission" date="2020-03" db="EMBL/GenBank/DDBJ databases">
        <title>Complete genome sequence of sulfur-oxidizing bacterium skT11.</title>
        <authorList>
            <person name="Kanda M."/>
            <person name="Kojima H."/>
            <person name="Fukui M."/>
        </authorList>
    </citation>
    <scope>NUCLEOTIDE SEQUENCE [LARGE SCALE GENOMIC DNA]</scope>
    <source>
        <strain evidence="6">skT11</strain>
    </source>
</reference>
<organism evidence="5 6">
    <name type="scientific">Sulfurimicrobium lacus</name>
    <dbReference type="NCBI Taxonomy" id="2715678"/>
    <lineage>
        <taxon>Bacteria</taxon>
        <taxon>Pseudomonadati</taxon>
        <taxon>Pseudomonadota</taxon>
        <taxon>Betaproteobacteria</taxon>
        <taxon>Nitrosomonadales</taxon>
        <taxon>Sulfuricellaceae</taxon>
        <taxon>Sulfurimicrobium</taxon>
    </lineage>
</organism>
<dbReference type="GO" id="GO:0008990">
    <property type="term" value="F:rRNA (guanine-N2-)-methyltransferase activity"/>
    <property type="evidence" value="ECO:0007669"/>
    <property type="project" value="TreeGrafter"/>
</dbReference>
<dbReference type="PROSITE" id="PS00092">
    <property type="entry name" value="N6_MTASE"/>
    <property type="match status" value="1"/>
</dbReference>
<dbReference type="InterPro" id="IPR004114">
    <property type="entry name" value="THUMP_dom"/>
</dbReference>
<keyword evidence="6" id="KW-1185">Reference proteome</keyword>
<keyword evidence="2 5" id="KW-0808">Transferase</keyword>
<feature type="domain" description="THUMP" evidence="4">
    <location>
        <begin position="44"/>
        <end position="155"/>
    </location>
</feature>
<evidence type="ECO:0000313" key="5">
    <source>
        <dbReference type="EMBL" id="BCB25611.1"/>
    </source>
</evidence>
<dbReference type="Proteomes" id="UP000502260">
    <property type="component" value="Chromosome"/>
</dbReference>
<dbReference type="PRINTS" id="PR00507">
    <property type="entry name" value="N12N6MTFRASE"/>
</dbReference>
<dbReference type="AlphaFoldDB" id="A0A6F8V903"/>
<dbReference type="PANTHER" id="PTHR47313">
    <property type="entry name" value="RIBOSOMAL RNA LARGE SUBUNIT METHYLTRANSFERASE K/L"/>
    <property type="match status" value="1"/>
</dbReference>
<dbReference type="Pfam" id="PF02926">
    <property type="entry name" value="THUMP"/>
    <property type="match status" value="1"/>
</dbReference>
<dbReference type="Pfam" id="PF01170">
    <property type="entry name" value="UPF0020"/>
    <property type="match status" value="1"/>
</dbReference>
<dbReference type="InterPro" id="IPR000241">
    <property type="entry name" value="RlmKL-like_Mtase"/>
</dbReference>
<dbReference type="GO" id="GO:0003723">
    <property type="term" value="F:RNA binding"/>
    <property type="evidence" value="ECO:0007669"/>
    <property type="project" value="UniProtKB-UniRule"/>
</dbReference>
<dbReference type="Gene3D" id="3.40.50.150">
    <property type="entry name" value="Vaccinia Virus protein VP39"/>
    <property type="match status" value="1"/>
</dbReference>
<dbReference type="EMBL" id="AP022853">
    <property type="protein sequence ID" value="BCB25611.1"/>
    <property type="molecule type" value="Genomic_DNA"/>
</dbReference>
<dbReference type="Gene3D" id="3.30.2130.30">
    <property type="match status" value="1"/>
</dbReference>
<keyword evidence="3" id="KW-0694">RNA-binding</keyword>
<dbReference type="RefSeq" id="WP_173059876.1">
    <property type="nucleotide sequence ID" value="NZ_AP022853.1"/>
</dbReference>
<evidence type="ECO:0000256" key="1">
    <source>
        <dbReference type="ARBA" id="ARBA00022603"/>
    </source>
</evidence>
<dbReference type="InterPro" id="IPR054170">
    <property type="entry name" value="RlmL_1st"/>
</dbReference>
<name>A0A6F8V903_9PROT</name>
<evidence type="ECO:0000259" key="4">
    <source>
        <dbReference type="PROSITE" id="PS51165"/>
    </source>
</evidence>
<protein>
    <submittedName>
        <fullName evidence="5">Ribosomal RNA large subunit methyltransferase L</fullName>
    </submittedName>
</protein>
<keyword evidence="1 5" id="KW-0489">Methyltransferase</keyword>
<dbReference type="PROSITE" id="PS51165">
    <property type="entry name" value="THUMP"/>
    <property type="match status" value="1"/>
</dbReference>
<evidence type="ECO:0000313" key="6">
    <source>
        <dbReference type="Proteomes" id="UP000502260"/>
    </source>
</evidence>
<proteinExistence type="predicted"/>
<dbReference type="PANTHER" id="PTHR47313:SF1">
    <property type="entry name" value="RIBOSOMAL RNA LARGE SUBUNIT METHYLTRANSFERASE K_L"/>
    <property type="match status" value="1"/>
</dbReference>
<dbReference type="KEGG" id="slac:SKTS_04970"/>
<evidence type="ECO:0000256" key="3">
    <source>
        <dbReference type="PROSITE-ProRule" id="PRU00529"/>
    </source>
</evidence>
<dbReference type="SMART" id="SM00981">
    <property type="entry name" value="THUMP"/>
    <property type="match status" value="1"/>
</dbReference>
<evidence type="ECO:0000256" key="2">
    <source>
        <dbReference type="ARBA" id="ARBA00022679"/>
    </source>
</evidence>
<accession>A0A6F8V903</accession>
<dbReference type="GO" id="GO:0070043">
    <property type="term" value="F:rRNA (guanine-N7-)-methyltransferase activity"/>
    <property type="evidence" value="ECO:0007669"/>
    <property type="project" value="TreeGrafter"/>
</dbReference>
<dbReference type="Pfam" id="PF22020">
    <property type="entry name" value="RlmL_1st"/>
    <property type="match status" value="1"/>
</dbReference>
<dbReference type="InterPro" id="IPR002052">
    <property type="entry name" value="DNA_methylase_N6_adenine_CS"/>
</dbReference>
<dbReference type="CDD" id="cd11715">
    <property type="entry name" value="THUMP_AdoMetMT"/>
    <property type="match status" value="1"/>
</dbReference>
<dbReference type="SUPFAM" id="SSF53335">
    <property type="entry name" value="S-adenosyl-L-methionine-dependent methyltransferases"/>
    <property type="match status" value="1"/>
</dbReference>
<gene>
    <name evidence="5" type="primary">rlmL</name>
    <name evidence="5" type="ORF">SKTS_04970</name>
</gene>